<comment type="catalytic activity">
    <reaction evidence="13">
        <text>N(4)-{beta-D-GlcNAc-(1-&gt;2)-[beta-D-GlcNAc-(1-&gt;4)]-alpha-D-Man-(1-&gt;3)-[beta-D-GlcNAc-(1-&gt;2)-alpha-D-Man-(1-&gt;6)]-beta-D-Man-(1-&gt;4)-beta-D-GlcNAc-(1-&gt;4)-beta-D-GlcNAc}-L-asparaginyl-[protein] + UDP-N-acetyl-alpha-D-glucosamine = N(4)-{beta-D-GlcNAc-(1-&gt;2)-[beta-D-GlcNAc-(1-&gt;4)]-alpha-D-Man-(1-&gt;3)-[beta-D-GlcNAc-(1-&gt;2)-[beta-D-GlcNAc-(1-&gt;6)]-alpha-D-Man-(1-&gt;6)]-beta-D-Man-(1-&gt;4)-beta-D-GlcNAc-(1-&gt;4)-beta-D-GlcNAc}-L-asparaginyl-[protein] + UDP + H(+)</text>
        <dbReference type="Rhea" id="RHEA:16921"/>
        <dbReference type="Rhea" id="RHEA-COMP:14374"/>
        <dbReference type="Rhea" id="RHEA-COMP:14377"/>
        <dbReference type="ChEBI" id="CHEBI:15378"/>
        <dbReference type="ChEBI" id="CHEBI:57705"/>
        <dbReference type="ChEBI" id="CHEBI:58223"/>
        <dbReference type="ChEBI" id="CHEBI:139507"/>
        <dbReference type="ChEBI" id="CHEBI:139510"/>
        <dbReference type="EC" id="2.4.1.155"/>
    </reaction>
</comment>
<evidence type="ECO:0000256" key="8">
    <source>
        <dbReference type="ARBA" id="ARBA00022968"/>
    </source>
</evidence>
<dbReference type="Proteomes" id="UP000014760">
    <property type="component" value="Unassembled WGS sequence"/>
</dbReference>
<comment type="subcellular location">
    <subcellularLocation>
        <location evidence="1">Golgi apparatus membrane</location>
        <topology evidence="1">Single-pass type II membrane protein</topology>
    </subcellularLocation>
</comment>
<keyword evidence="11" id="KW-0472">Membrane</keyword>
<dbReference type="PANTHER" id="PTHR15075">
    <property type="entry name" value="ALPHA-MANNOSIDE BETA-1,6-N-ACETYLGLUCOSAMINYLTRANSFERASE"/>
    <property type="match status" value="1"/>
</dbReference>
<evidence type="ECO:0000256" key="14">
    <source>
        <dbReference type="SAM" id="SignalP"/>
    </source>
</evidence>
<keyword evidence="18" id="KW-1185">Reference proteome</keyword>
<dbReference type="EnsemblMetazoa" id="CapteT172402">
    <property type="protein sequence ID" value="CapteP172402"/>
    <property type="gene ID" value="CapteG172402"/>
</dbReference>
<evidence type="ECO:0000259" key="15">
    <source>
        <dbReference type="Pfam" id="PF15024"/>
    </source>
</evidence>
<evidence type="ECO:0000256" key="3">
    <source>
        <dbReference type="ARBA" id="ARBA00007477"/>
    </source>
</evidence>
<evidence type="ECO:0000256" key="6">
    <source>
        <dbReference type="ARBA" id="ARBA00022679"/>
    </source>
</evidence>
<evidence type="ECO:0000313" key="17">
    <source>
        <dbReference type="EnsemblMetazoa" id="CapteP172402"/>
    </source>
</evidence>
<evidence type="ECO:0000313" key="16">
    <source>
        <dbReference type="EMBL" id="ELU15898.1"/>
    </source>
</evidence>
<evidence type="ECO:0000256" key="1">
    <source>
        <dbReference type="ARBA" id="ARBA00004323"/>
    </source>
</evidence>
<dbReference type="GO" id="GO:0006487">
    <property type="term" value="P:protein N-linked glycosylation"/>
    <property type="evidence" value="ECO:0007669"/>
    <property type="project" value="TreeGrafter"/>
</dbReference>
<evidence type="ECO:0000256" key="5">
    <source>
        <dbReference type="ARBA" id="ARBA00022676"/>
    </source>
</evidence>
<sequence>MLQVLVVPGVFIATDFADAATISSGGPLGDLVQWADLISALHVLGHNVTLEWDVLRYDKYLWTGIPGCPRTGMDLVFTDIIALKTFPNDVLKKHSCRIRVIDAYGTEAMYNHPKYSLKHGYNSPYYGRLGMDLRQFLTFYPHTPENSFLGFVVSRPMNDSLKVQSNIVLLYGKKAKYFEGVKPFISQMVQLGLEVHATSDNDTVLPRGVHNHGILPFEQYQSLMASAKYFVGLGQPLESTAAVEALANACIFINPRFDKNQSRLLQHMNKPTSRLLESQVTYLTEEVGPPHVYTINISNPFEVSQMFAATKDIKVPSSYIPPVFTMNSFLQRIAITTQNQDLCVTALKRKIWPPVSALVPVYGQPNQSCSDACLSHGLMCEYSFFRDVNTAEVFSDKQLNITCPGEIKSMDGLLYPARLVFRALCALQPEPLLFSCTGRHPDIQRVCPCREFLPEQPSICKQCFR</sequence>
<dbReference type="Pfam" id="PF15024">
    <property type="entry name" value="Glyco_transf_18"/>
    <property type="match status" value="1"/>
</dbReference>
<reference evidence="16 18" key="2">
    <citation type="journal article" date="2013" name="Nature">
        <title>Insights into bilaterian evolution from three spiralian genomes.</title>
        <authorList>
            <person name="Simakov O."/>
            <person name="Marletaz F."/>
            <person name="Cho S.J."/>
            <person name="Edsinger-Gonzales E."/>
            <person name="Havlak P."/>
            <person name="Hellsten U."/>
            <person name="Kuo D.H."/>
            <person name="Larsson T."/>
            <person name="Lv J."/>
            <person name="Arendt D."/>
            <person name="Savage R."/>
            <person name="Osoegawa K."/>
            <person name="de Jong P."/>
            <person name="Grimwood J."/>
            <person name="Chapman J.A."/>
            <person name="Shapiro H."/>
            <person name="Aerts A."/>
            <person name="Otillar R.P."/>
            <person name="Terry A.Y."/>
            <person name="Boore J.L."/>
            <person name="Grigoriev I.V."/>
            <person name="Lindberg D.R."/>
            <person name="Seaver E.C."/>
            <person name="Weisblat D.A."/>
            <person name="Putnam N.H."/>
            <person name="Rokhsar D.S."/>
        </authorList>
    </citation>
    <scope>NUCLEOTIDE SEQUENCE</scope>
    <source>
        <strain evidence="16 18">I ESC-2004</strain>
    </source>
</reference>
<evidence type="ECO:0000256" key="12">
    <source>
        <dbReference type="ARBA" id="ARBA00023180"/>
    </source>
</evidence>
<dbReference type="HOGENOM" id="CLU_016749_1_0_1"/>
<dbReference type="UniPathway" id="UPA00378"/>
<name>R7VAM7_CAPTE</name>
<organism evidence="16">
    <name type="scientific">Capitella teleta</name>
    <name type="common">Polychaete worm</name>
    <dbReference type="NCBI Taxonomy" id="283909"/>
    <lineage>
        <taxon>Eukaryota</taxon>
        <taxon>Metazoa</taxon>
        <taxon>Spiralia</taxon>
        <taxon>Lophotrochozoa</taxon>
        <taxon>Annelida</taxon>
        <taxon>Polychaeta</taxon>
        <taxon>Sedentaria</taxon>
        <taxon>Scolecida</taxon>
        <taxon>Capitellidae</taxon>
        <taxon>Capitella</taxon>
    </lineage>
</organism>
<accession>R7VAM7</accession>
<proteinExistence type="inferred from homology"/>
<comment type="similarity">
    <text evidence="3">Belongs to the glycosyltransferase 18 family.</text>
</comment>
<evidence type="ECO:0000256" key="10">
    <source>
        <dbReference type="ARBA" id="ARBA00023034"/>
    </source>
</evidence>
<keyword evidence="9" id="KW-1133">Transmembrane helix</keyword>
<keyword evidence="7" id="KW-0812">Transmembrane</keyword>
<dbReference type="InterPro" id="IPR026116">
    <property type="entry name" value="GT18_cat"/>
</dbReference>
<gene>
    <name evidence="16" type="ORF">CAPTEDRAFT_172402</name>
</gene>
<dbReference type="EMBL" id="AMQN01004435">
    <property type="status" value="NOT_ANNOTATED_CDS"/>
    <property type="molecule type" value="Genomic_DNA"/>
</dbReference>
<dbReference type="STRING" id="283909.R7VAM7"/>
<reference evidence="17" key="3">
    <citation type="submission" date="2015-06" db="UniProtKB">
        <authorList>
            <consortium name="EnsemblMetazoa"/>
        </authorList>
    </citation>
    <scope>IDENTIFICATION</scope>
</reference>
<dbReference type="PANTHER" id="PTHR15075:SF2">
    <property type="entry name" value="ALPHA-1,6-MANNOSYLGLYCOPROTEIN 6-BETA-N-ACETYLGLUCOSAMINYLTRANSFERASE"/>
    <property type="match status" value="1"/>
</dbReference>
<keyword evidence="14" id="KW-0732">Signal</keyword>
<evidence type="ECO:0000256" key="7">
    <source>
        <dbReference type="ARBA" id="ARBA00022692"/>
    </source>
</evidence>
<evidence type="ECO:0000256" key="2">
    <source>
        <dbReference type="ARBA" id="ARBA00004922"/>
    </source>
</evidence>
<dbReference type="InterPro" id="IPR052105">
    <property type="entry name" value="MGAT5_Glycosyltransferase"/>
</dbReference>
<feature type="domain" description="Glycosyltransferase family 18 catalytic" evidence="15">
    <location>
        <begin position="3"/>
        <end position="449"/>
    </location>
</feature>
<protein>
    <recommendedName>
        <fullName evidence="4">alpha-1,6-mannosyl-glycoprotein 6-beta-N-acetylglucosaminyltransferase</fullName>
        <ecNumber evidence="4">2.4.1.155</ecNumber>
    </recommendedName>
</protein>
<dbReference type="AlphaFoldDB" id="R7VAM7"/>
<comment type="pathway">
    <text evidence="2">Protein modification; protein glycosylation.</text>
</comment>
<evidence type="ECO:0000256" key="11">
    <source>
        <dbReference type="ARBA" id="ARBA00023136"/>
    </source>
</evidence>
<dbReference type="OMA" id="CEPTFFQ"/>
<dbReference type="OrthoDB" id="2113294at2759"/>
<keyword evidence="5" id="KW-0328">Glycosyltransferase</keyword>
<dbReference type="GO" id="GO:0030144">
    <property type="term" value="F:alpha-1,6-mannosylglycoprotein 6-beta-N-acetylglucosaminyltransferase activity"/>
    <property type="evidence" value="ECO:0007669"/>
    <property type="project" value="UniProtKB-EC"/>
</dbReference>
<reference evidence="18" key="1">
    <citation type="submission" date="2012-12" db="EMBL/GenBank/DDBJ databases">
        <authorList>
            <person name="Hellsten U."/>
            <person name="Grimwood J."/>
            <person name="Chapman J.A."/>
            <person name="Shapiro H."/>
            <person name="Aerts A."/>
            <person name="Otillar R.P."/>
            <person name="Terry A.Y."/>
            <person name="Boore J.L."/>
            <person name="Simakov O."/>
            <person name="Marletaz F."/>
            <person name="Cho S.-J."/>
            <person name="Edsinger-Gonzales E."/>
            <person name="Havlak P."/>
            <person name="Kuo D.-H."/>
            <person name="Larsson T."/>
            <person name="Lv J."/>
            <person name="Arendt D."/>
            <person name="Savage R."/>
            <person name="Osoegawa K."/>
            <person name="de Jong P."/>
            <person name="Lindberg D.R."/>
            <person name="Seaver E.C."/>
            <person name="Weisblat D.A."/>
            <person name="Putnam N.H."/>
            <person name="Grigoriev I.V."/>
            <person name="Rokhsar D.S."/>
        </authorList>
    </citation>
    <scope>NUCLEOTIDE SEQUENCE</scope>
    <source>
        <strain evidence="18">I ESC-2004</strain>
    </source>
</reference>
<dbReference type="EMBL" id="KB293500">
    <property type="protein sequence ID" value="ELU15898.1"/>
    <property type="molecule type" value="Genomic_DNA"/>
</dbReference>
<evidence type="ECO:0000256" key="9">
    <source>
        <dbReference type="ARBA" id="ARBA00022989"/>
    </source>
</evidence>
<keyword evidence="12" id="KW-0325">Glycoprotein</keyword>
<evidence type="ECO:0000256" key="13">
    <source>
        <dbReference type="ARBA" id="ARBA00048243"/>
    </source>
</evidence>
<keyword evidence="6" id="KW-0808">Transferase</keyword>
<dbReference type="EC" id="2.4.1.155" evidence="4"/>
<dbReference type="GO" id="GO:0000139">
    <property type="term" value="C:Golgi membrane"/>
    <property type="evidence" value="ECO:0007669"/>
    <property type="project" value="UniProtKB-SubCell"/>
</dbReference>
<evidence type="ECO:0000313" key="18">
    <source>
        <dbReference type="Proteomes" id="UP000014760"/>
    </source>
</evidence>
<evidence type="ECO:0000256" key="4">
    <source>
        <dbReference type="ARBA" id="ARBA00012671"/>
    </source>
</evidence>
<feature type="chain" id="PRO_5008788851" description="alpha-1,6-mannosyl-glycoprotein 6-beta-N-acetylglucosaminyltransferase" evidence="14">
    <location>
        <begin position="20"/>
        <end position="465"/>
    </location>
</feature>
<keyword evidence="8" id="KW-0735">Signal-anchor</keyword>
<feature type="signal peptide" evidence="14">
    <location>
        <begin position="1"/>
        <end position="19"/>
    </location>
</feature>
<keyword evidence="10" id="KW-0333">Golgi apparatus</keyword>